<keyword evidence="8" id="KW-1185">Reference proteome</keyword>
<evidence type="ECO:0000256" key="4">
    <source>
        <dbReference type="ARBA" id="ARBA00022989"/>
    </source>
</evidence>
<keyword evidence="4 6" id="KW-1133">Transmembrane helix</keyword>
<comment type="caution">
    <text evidence="7">The sequence shown here is derived from an EMBL/GenBank/DDBJ whole genome shotgun (WGS) entry which is preliminary data.</text>
</comment>
<keyword evidence="5 6" id="KW-0472">Membrane</keyword>
<evidence type="ECO:0000313" key="8">
    <source>
        <dbReference type="Proteomes" id="UP000027318"/>
    </source>
</evidence>
<feature type="transmembrane region" description="Helical" evidence="6">
    <location>
        <begin position="67"/>
        <end position="87"/>
    </location>
</feature>
<evidence type="ECO:0000256" key="5">
    <source>
        <dbReference type="ARBA" id="ARBA00023136"/>
    </source>
</evidence>
<feature type="transmembrane region" description="Helical" evidence="6">
    <location>
        <begin position="178"/>
        <end position="197"/>
    </location>
</feature>
<protein>
    <submittedName>
        <fullName evidence="7">Transporter, LysE family</fullName>
    </submittedName>
</protein>
<reference evidence="7 8" key="1">
    <citation type="journal article" date="2005" name="Int. J. Syst. Evol. Microbiol.">
        <title>Nitrincola lacisaponensis gen. nov., sp. nov., a novel alkaliphilic bacterium isolated from an alkaline, saline lake.</title>
        <authorList>
            <person name="Dimitriu P.A."/>
            <person name="Shukla S.K."/>
            <person name="Conradt J."/>
            <person name="Marquez M.C."/>
            <person name="Ventosa A."/>
            <person name="Maglia A."/>
            <person name="Peyton B.M."/>
            <person name="Pinkart H.C."/>
            <person name="Mormile M.R."/>
        </authorList>
    </citation>
    <scope>NUCLEOTIDE SEQUENCE [LARGE SCALE GENOMIC DNA]</scope>
    <source>
        <strain evidence="7 8">4CA</strain>
    </source>
</reference>
<accession>A0A063XXV6</accession>
<keyword evidence="2" id="KW-1003">Cell membrane</keyword>
<dbReference type="STRING" id="267850.ADINL_2082"/>
<evidence type="ECO:0000256" key="2">
    <source>
        <dbReference type="ARBA" id="ARBA00022475"/>
    </source>
</evidence>
<dbReference type="EMBL" id="JMSZ01000032">
    <property type="protein sequence ID" value="KDE38953.1"/>
    <property type="molecule type" value="Genomic_DNA"/>
</dbReference>
<keyword evidence="3 6" id="KW-0812">Transmembrane</keyword>
<gene>
    <name evidence="7" type="ORF">ADINL_2082</name>
</gene>
<evidence type="ECO:0000313" key="7">
    <source>
        <dbReference type="EMBL" id="KDE38953.1"/>
    </source>
</evidence>
<dbReference type="AlphaFoldDB" id="A0A063XXV6"/>
<dbReference type="Proteomes" id="UP000027318">
    <property type="component" value="Unassembled WGS sequence"/>
</dbReference>
<dbReference type="PANTHER" id="PTHR30086">
    <property type="entry name" value="ARGININE EXPORTER PROTEIN ARGO"/>
    <property type="match status" value="1"/>
</dbReference>
<feature type="transmembrane region" description="Helical" evidence="6">
    <location>
        <begin position="146"/>
        <end position="166"/>
    </location>
</feature>
<feature type="transmembrane region" description="Helical" evidence="6">
    <location>
        <begin position="6"/>
        <end position="24"/>
    </location>
</feature>
<dbReference type="PANTHER" id="PTHR30086:SF20">
    <property type="entry name" value="ARGININE EXPORTER PROTEIN ARGO-RELATED"/>
    <property type="match status" value="1"/>
</dbReference>
<feature type="transmembrane region" description="Helical" evidence="6">
    <location>
        <begin position="36"/>
        <end position="55"/>
    </location>
</feature>
<dbReference type="GO" id="GO:0005886">
    <property type="term" value="C:plasma membrane"/>
    <property type="evidence" value="ECO:0007669"/>
    <property type="project" value="UniProtKB-SubCell"/>
</dbReference>
<organism evidence="7 8">
    <name type="scientific">Nitrincola lacisaponensis</name>
    <dbReference type="NCBI Taxonomy" id="267850"/>
    <lineage>
        <taxon>Bacteria</taxon>
        <taxon>Pseudomonadati</taxon>
        <taxon>Pseudomonadota</taxon>
        <taxon>Gammaproteobacteria</taxon>
        <taxon>Oceanospirillales</taxon>
        <taxon>Oceanospirillaceae</taxon>
        <taxon>Nitrincola</taxon>
    </lineage>
</organism>
<sequence>MMAWATGFIVALGLIVAIGAQNAWVLSQSMRGQHRAVIASVCILCDSVLIILGVYSVHHLREWMPPLVPVLTWAGVVLLLWLAFRAAQRALKGSSGLQGNQSVQRQSAWQIGLTALAITLLNPHVYLDTVVLIGSVGSAQQHKLAFVIGACMASLVWFSLLTGLAPRLAAYLRSPKHWRIFDSGMAALLCLVAISLIPG</sequence>
<dbReference type="GO" id="GO:0015171">
    <property type="term" value="F:amino acid transmembrane transporter activity"/>
    <property type="evidence" value="ECO:0007669"/>
    <property type="project" value="TreeGrafter"/>
</dbReference>
<dbReference type="PATRIC" id="fig|267850.7.peg.2050"/>
<comment type="subcellular location">
    <subcellularLocation>
        <location evidence="1">Cell membrane</location>
        <topology evidence="1">Multi-pass membrane protein</topology>
    </subcellularLocation>
</comment>
<proteinExistence type="predicted"/>
<dbReference type="RefSeq" id="WP_204368235.1">
    <property type="nucleotide sequence ID" value="NZ_JMSZ01000032.1"/>
</dbReference>
<dbReference type="Pfam" id="PF01810">
    <property type="entry name" value="LysE"/>
    <property type="match status" value="1"/>
</dbReference>
<evidence type="ECO:0000256" key="1">
    <source>
        <dbReference type="ARBA" id="ARBA00004651"/>
    </source>
</evidence>
<evidence type="ECO:0000256" key="3">
    <source>
        <dbReference type="ARBA" id="ARBA00022692"/>
    </source>
</evidence>
<feature type="transmembrane region" description="Helical" evidence="6">
    <location>
        <begin position="108"/>
        <end position="126"/>
    </location>
</feature>
<name>A0A063XXV6_9GAMM</name>
<dbReference type="InterPro" id="IPR001123">
    <property type="entry name" value="LeuE-type"/>
</dbReference>
<evidence type="ECO:0000256" key="6">
    <source>
        <dbReference type="SAM" id="Phobius"/>
    </source>
</evidence>